<feature type="compositionally biased region" description="Basic and acidic residues" evidence="6">
    <location>
        <begin position="112"/>
        <end position="133"/>
    </location>
</feature>
<evidence type="ECO:0000256" key="1">
    <source>
        <dbReference type="ARBA" id="ARBA00004123"/>
    </source>
</evidence>
<dbReference type="Gene3D" id="1.10.287.110">
    <property type="entry name" value="DnaJ domain"/>
    <property type="match status" value="1"/>
</dbReference>
<dbReference type="PANTHER" id="PTHR44313">
    <property type="entry name" value="DNAJ HOMOLOG SUBFAMILY C MEMBER 17"/>
    <property type="match status" value="1"/>
</dbReference>
<evidence type="ECO:0000313" key="17">
    <source>
        <dbReference type="Proteomes" id="UP000310708"/>
    </source>
</evidence>
<dbReference type="Proteomes" id="UP000307169">
    <property type="component" value="Unassembled WGS sequence"/>
</dbReference>
<evidence type="ECO:0000256" key="4">
    <source>
        <dbReference type="ARBA" id="ARBA00023186"/>
    </source>
</evidence>
<dbReference type="PRINTS" id="PR00625">
    <property type="entry name" value="JDOMAIN"/>
</dbReference>
<name>A0A4T0QA88_9BASI</name>
<protein>
    <submittedName>
        <fullName evidence="9">DnaJ-domain-containing protein</fullName>
    </submittedName>
</protein>
<dbReference type="InterPro" id="IPR036869">
    <property type="entry name" value="J_dom_sf"/>
</dbReference>
<gene>
    <name evidence="11" type="ORF">E3Q01_03057</name>
    <name evidence="12" type="ORF">E3Q02_00449</name>
    <name evidence="10" type="ORF">E3Q10_02379</name>
    <name evidence="9" type="ORF">E3Q17_03068</name>
    <name evidence="8" type="ORF">E3Q22_00312</name>
</gene>
<feature type="region of interest" description="Disordered" evidence="6">
    <location>
        <begin position="112"/>
        <end position="166"/>
    </location>
</feature>
<comment type="caution">
    <text evidence="9">The sequence shown here is derived from an EMBL/GenBank/DDBJ whole genome shotgun (WGS) entry which is preliminary data.</text>
</comment>
<dbReference type="Proteomes" id="UP000305647">
    <property type="component" value="Unassembled WGS sequence"/>
</dbReference>
<comment type="subcellular location">
    <subcellularLocation>
        <location evidence="2">Cytoplasm</location>
    </subcellularLocation>
    <subcellularLocation>
        <location evidence="1">Nucleus</location>
    </subcellularLocation>
</comment>
<dbReference type="GO" id="GO:0005681">
    <property type="term" value="C:spliceosomal complex"/>
    <property type="evidence" value="ECO:0007669"/>
    <property type="project" value="TreeGrafter"/>
</dbReference>
<dbReference type="EMBL" id="SPRW01000003">
    <property type="protein sequence ID" value="TIC70580.1"/>
    <property type="molecule type" value="Genomic_DNA"/>
</dbReference>
<reference evidence="13 14" key="1">
    <citation type="submission" date="2019-03" db="EMBL/GenBank/DDBJ databases">
        <title>Sequencing 25 genomes of Wallemia mellicola.</title>
        <authorList>
            <person name="Gostincar C."/>
        </authorList>
    </citation>
    <scope>NUCLEOTIDE SEQUENCE [LARGE SCALE GENOMIC DNA]</scope>
    <source>
        <strain evidence="9 14">EXF-1262</strain>
        <strain evidence="12 15">EXF-1274</strain>
        <strain evidence="8 16">EXF-6152</strain>
        <strain evidence="11 17">EXF-757</strain>
        <strain evidence="10 13">EXF-8738</strain>
    </source>
</reference>
<evidence type="ECO:0000313" key="13">
    <source>
        <dbReference type="Proteomes" id="UP000305647"/>
    </source>
</evidence>
<dbReference type="PANTHER" id="PTHR44313:SF1">
    <property type="entry name" value="DNAJ HOMOLOG SUBFAMILY C MEMBER 17"/>
    <property type="match status" value="1"/>
</dbReference>
<evidence type="ECO:0000259" key="7">
    <source>
        <dbReference type="PROSITE" id="PS50076"/>
    </source>
</evidence>
<dbReference type="SUPFAM" id="SSF46565">
    <property type="entry name" value="Chaperone J-domain"/>
    <property type="match status" value="1"/>
</dbReference>
<keyword evidence="3" id="KW-0963">Cytoplasm</keyword>
<evidence type="ECO:0000313" key="15">
    <source>
        <dbReference type="Proteomes" id="UP000309601"/>
    </source>
</evidence>
<dbReference type="PROSITE" id="PS50076">
    <property type="entry name" value="DNAJ_2"/>
    <property type="match status" value="1"/>
</dbReference>
<evidence type="ECO:0000313" key="14">
    <source>
        <dbReference type="Proteomes" id="UP000307169"/>
    </source>
</evidence>
<organism evidence="9 14">
    <name type="scientific">Wallemia mellicola</name>
    <dbReference type="NCBI Taxonomy" id="1708541"/>
    <lineage>
        <taxon>Eukaryota</taxon>
        <taxon>Fungi</taxon>
        <taxon>Dikarya</taxon>
        <taxon>Basidiomycota</taxon>
        <taxon>Wallemiomycotina</taxon>
        <taxon>Wallemiomycetes</taxon>
        <taxon>Wallemiales</taxon>
        <taxon>Wallemiaceae</taxon>
        <taxon>Wallemia</taxon>
    </lineage>
</organism>
<keyword evidence="5" id="KW-0539">Nucleus</keyword>
<feature type="compositionally biased region" description="Basic and acidic residues" evidence="6">
    <location>
        <begin position="146"/>
        <end position="157"/>
    </location>
</feature>
<evidence type="ECO:0000313" key="12">
    <source>
        <dbReference type="EMBL" id="TIC70580.1"/>
    </source>
</evidence>
<dbReference type="EMBL" id="SPRH01000039">
    <property type="protein sequence ID" value="TIB98328.1"/>
    <property type="molecule type" value="Genomic_DNA"/>
</dbReference>
<dbReference type="InterPro" id="IPR052094">
    <property type="entry name" value="Pre-mRNA-splicing_ERAD"/>
</dbReference>
<accession>A0A4T0QA88</accession>
<dbReference type="Proteomes" id="UP000310685">
    <property type="component" value="Unassembled WGS sequence"/>
</dbReference>
<evidence type="ECO:0000313" key="11">
    <source>
        <dbReference type="EMBL" id="TIC63943.1"/>
    </source>
</evidence>
<sequence length="324" mass="36890">MTEYDDIDALAVLGVTEEASEAEIRKAYRKRSLKVHPDRNPDNPVAETTAEEFHKLTIAAEILLDPSKRIQLADVAKAKKAKAERFAKFDTRRQDLQADLDRREKEALEERKLAQKQKRDAQSELERVREEGKRRRMDKTQQLNQDLERESKLNLDKDPEESSPQDKVIRLKWTRKERPNWSGDVIESNRDAIFAILSTFGKVNQVVLPPKKEFTASGKKPKSSSAIVEFDDLVGAFGAVQSSKRGVLDGVSVDWIGGVEPSSIQELRDSGRLHGKSENTSGDTPSFDFTIPVPNSKISYESETLMRMKERERLRQQILEEEGE</sequence>
<dbReference type="SMART" id="SM00271">
    <property type="entry name" value="DnaJ"/>
    <property type="match status" value="1"/>
</dbReference>
<dbReference type="EMBL" id="SPRC01000002">
    <property type="protein sequence ID" value="TIB82353.1"/>
    <property type="molecule type" value="Genomic_DNA"/>
</dbReference>
<evidence type="ECO:0000256" key="2">
    <source>
        <dbReference type="ARBA" id="ARBA00004496"/>
    </source>
</evidence>
<dbReference type="GO" id="GO:0000390">
    <property type="term" value="P:spliceosomal complex disassembly"/>
    <property type="evidence" value="ECO:0007669"/>
    <property type="project" value="TreeGrafter"/>
</dbReference>
<evidence type="ECO:0000256" key="6">
    <source>
        <dbReference type="SAM" id="MobiDB-lite"/>
    </source>
</evidence>
<dbReference type="InterPro" id="IPR001623">
    <property type="entry name" value="DnaJ_domain"/>
</dbReference>
<evidence type="ECO:0000313" key="8">
    <source>
        <dbReference type="EMBL" id="TIB82353.1"/>
    </source>
</evidence>
<evidence type="ECO:0000256" key="5">
    <source>
        <dbReference type="ARBA" id="ARBA00023242"/>
    </source>
</evidence>
<dbReference type="Pfam" id="PF00226">
    <property type="entry name" value="DnaJ"/>
    <property type="match status" value="1"/>
</dbReference>
<dbReference type="GO" id="GO:0005737">
    <property type="term" value="C:cytoplasm"/>
    <property type="evidence" value="ECO:0007669"/>
    <property type="project" value="UniProtKB-SubCell"/>
</dbReference>
<evidence type="ECO:0000256" key="3">
    <source>
        <dbReference type="ARBA" id="ARBA00022490"/>
    </source>
</evidence>
<evidence type="ECO:0000313" key="16">
    <source>
        <dbReference type="Proteomes" id="UP000310685"/>
    </source>
</evidence>
<proteinExistence type="predicted"/>
<dbReference type="EMBL" id="SPRO01000023">
    <property type="protein sequence ID" value="TIC29890.1"/>
    <property type="molecule type" value="Genomic_DNA"/>
</dbReference>
<dbReference type="Proteomes" id="UP000309601">
    <property type="component" value="Unassembled WGS sequence"/>
</dbReference>
<evidence type="ECO:0000313" key="10">
    <source>
        <dbReference type="EMBL" id="TIC29890.1"/>
    </source>
</evidence>
<dbReference type="Proteomes" id="UP000310708">
    <property type="component" value="Unassembled WGS sequence"/>
</dbReference>
<evidence type="ECO:0000313" key="9">
    <source>
        <dbReference type="EMBL" id="TIB98328.1"/>
    </source>
</evidence>
<dbReference type="InterPro" id="IPR012677">
    <property type="entry name" value="Nucleotide-bd_a/b_plait_sf"/>
</dbReference>
<dbReference type="AlphaFoldDB" id="A0A4T0QA88"/>
<dbReference type="EMBL" id="SPRX01000040">
    <property type="protein sequence ID" value="TIC63943.1"/>
    <property type="molecule type" value="Genomic_DNA"/>
</dbReference>
<keyword evidence="4" id="KW-0143">Chaperone</keyword>
<feature type="domain" description="J" evidence="7">
    <location>
        <begin position="8"/>
        <end position="87"/>
    </location>
</feature>
<dbReference type="CDD" id="cd06257">
    <property type="entry name" value="DnaJ"/>
    <property type="match status" value="1"/>
</dbReference>
<dbReference type="Gene3D" id="3.30.70.330">
    <property type="match status" value="1"/>
</dbReference>